<dbReference type="PANTHER" id="PTHR18919">
    <property type="entry name" value="ACETYL-COA C-ACYLTRANSFERASE"/>
    <property type="match status" value="1"/>
</dbReference>
<keyword evidence="2 5" id="KW-0808">Transferase</keyword>
<dbReference type="Gene3D" id="3.40.47.10">
    <property type="match status" value="2"/>
</dbReference>
<dbReference type="Pfam" id="PF02803">
    <property type="entry name" value="Thiolase_C"/>
    <property type="match status" value="1"/>
</dbReference>
<dbReference type="NCBIfam" id="TIGR01930">
    <property type="entry name" value="AcCoA-C-Actrans"/>
    <property type="match status" value="1"/>
</dbReference>
<evidence type="ECO:0000256" key="1">
    <source>
        <dbReference type="ARBA" id="ARBA00010982"/>
    </source>
</evidence>
<dbReference type="InterPro" id="IPR002155">
    <property type="entry name" value="Thiolase"/>
</dbReference>
<feature type="domain" description="Thiolase N-terminal" evidence="6">
    <location>
        <begin position="5"/>
        <end position="259"/>
    </location>
</feature>
<feature type="active site" description="Proton acceptor" evidence="4">
    <location>
        <position position="384"/>
    </location>
</feature>
<dbReference type="EMBL" id="CP040098">
    <property type="protein sequence ID" value="QCQ23027.1"/>
    <property type="molecule type" value="Genomic_DNA"/>
</dbReference>
<dbReference type="Pfam" id="PF00108">
    <property type="entry name" value="Thiolase_N"/>
    <property type="match status" value="1"/>
</dbReference>
<evidence type="ECO:0000256" key="2">
    <source>
        <dbReference type="ARBA" id="ARBA00022679"/>
    </source>
</evidence>
<dbReference type="CDD" id="cd00751">
    <property type="entry name" value="thiolase"/>
    <property type="match status" value="1"/>
</dbReference>
<evidence type="ECO:0000256" key="3">
    <source>
        <dbReference type="ARBA" id="ARBA00023315"/>
    </source>
</evidence>
<name>A0A4P8L4U6_9BACT</name>
<reference evidence="8 9" key="1">
    <citation type="submission" date="2019-05" db="EMBL/GenBank/DDBJ databases">
        <title>The Complete Genome Sequence of the n-alkane-degrading Desulfoglaeba alkanexedens ALDC reveals multiple alkylsuccinate synthase gene clusters.</title>
        <authorList>
            <person name="Callaghan A.V."/>
            <person name="Davidova I.A."/>
            <person name="Duncan K.E."/>
            <person name="Morris B."/>
            <person name="McInerney M.J."/>
        </authorList>
    </citation>
    <scope>NUCLEOTIDE SEQUENCE [LARGE SCALE GENOMIC DNA]</scope>
    <source>
        <strain evidence="8 9">ALDC</strain>
    </source>
</reference>
<dbReference type="InterPro" id="IPR020613">
    <property type="entry name" value="Thiolase_CS"/>
</dbReference>
<keyword evidence="9" id="KW-1185">Reference proteome</keyword>
<evidence type="ECO:0000256" key="4">
    <source>
        <dbReference type="PIRSR" id="PIRSR000429-1"/>
    </source>
</evidence>
<accession>A0A4P8L4U6</accession>
<dbReference type="InterPro" id="IPR020616">
    <property type="entry name" value="Thiolase_N"/>
</dbReference>
<dbReference type="InterPro" id="IPR020617">
    <property type="entry name" value="Thiolase_C"/>
</dbReference>
<feature type="active site" description="Proton acceptor" evidence="4">
    <location>
        <position position="354"/>
    </location>
</feature>
<evidence type="ECO:0000313" key="8">
    <source>
        <dbReference type="EMBL" id="QCQ23027.1"/>
    </source>
</evidence>
<feature type="domain" description="Thiolase C-terminal" evidence="7">
    <location>
        <begin position="270"/>
        <end position="396"/>
    </location>
</feature>
<comment type="similarity">
    <text evidence="1 5">Belongs to the thiolase-like superfamily. Thiolase family.</text>
</comment>
<dbReference type="PANTHER" id="PTHR18919:SF107">
    <property type="entry name" value="ACETYL-COA ACETYLTRANSFERASE, CYTOSOLIC"/>
    <property type="match status" value="1"/>
</dbReference>
<evidence type="ECO:0000256" key="5">
    <source>
        <dbReference type="RuleBase" id="RU003557"/>
    </source>
</evidence>
<reference evidence="8 9" key="2">
    <citation type="submission" date="2019-05" db="EMBL/GenBank/DDBJ databases">
        <authorList>
            <person name="Suflita J.M."/>
            <person name="Marks C.R."/>
        </authorList>
    </citation>
    <scope>NUCLEOTIDE SEQUENCE [LARGE SCALE GENOMIC DNA]</scope>
    <source>
        <strain evidence="8 9">ALDC</strain>
    </source>
</reference>
<evidence type="ECO:0000313" key="9">
    <source>
        <dbReference type="Proteomes" id="UP000298602"/>
    </source>
</evidence>
<dbReference type="GO" id="GO:0003988">
    <property type="term" value="F:acetyl-CoA C-acyltransferase activity"/>
    <property type="evidence" value="ECO:0007669"/>
    <property type="project" value="UniProtKB-ARBA"/>
</dbReference>
<dbReference type="AlphaFoldDB" id="A0A4P8L4U6"/>
<proteinExistence type="inferred from homology"/>
<dbReference type="PIRSF" id="PIRSF000429">
    <property type="entry name" value="Ac-CoA_Ac_transf"/>
    <property type="match status" value="1"/>
</dbReference>
<evidence type="ECO:0000259" key="6">
    <source>
        <dbReference type="Pfam" id="PF00108"/>
    </source>
</evidence>
<feature type="active site" description="Acyl-thioester intermediate" evidence="4">
    <location>
        <position position="90"/>
    </location>
</feature>
<dbReference type="Proteomes" id="UP000298602">
    <property type="component" value="Chromosome"/>
</dbReference>
<organism evidence="8 9">
    <name type="scientific">Desulfoglaeba alkanexedens ALDC</name>
    <dbReference type="NCBI Taxonomy" id="980445"/>
    <lineage>
        <taxon>Bacteria</taxon>
        <taxon>Pseudomonadati</taxon>
        <taxon>Thermodesulfobacteriota</taxon>
        <taxon>Syntrophobacteria</taxon>
        <taxon>Syntrophobacterales</taxon>
        <taxon>Syntrophobacteraceae</taxon>
        <taxon>Desulfoglaeba</taxon>
    </lineage>
</organism>
<dbReference type="RefSeq" id="WP_137425310.1">
    <property type="nucleotide sequence ID" value="NZ_CP040098.1"/>
</dbReference>
<sequence length="397" mass="42198">MAEKCVIVSAKRTPFGRYLGSLSEMEPLDVAVHTAKAVLNAPGRDIGADIQQIFVGNCIPSAFETGSVTGRQIGLKLGLDVFTTTIDTACCAPLTGLRMACWGMRLGEIESALVIGVEAMSRTPHGSRQFRTGVRIGSVMLPDPIYPISYPGYNPVSVDASDGAEKYGISKRMLDSFAMGSHLKWEKAAREGKFDDELAPIPVVKGRERYLFAQDEMPRPGGSVAAIEMLPTVFGAKTTTAGNAPGLNDGASAMVVMTERKAKELGLPVLGTIVDQVGRTDQPFGISWIPAKVIEKLLGRTAMAIEDMDLIEINEAFAAMPLVSTRILSGGDDRKWLELIAKTNVNGGAIAVGHPVGASGLRITMTMMYELRRRGGGMGIAAICGGLTQGEAVIIKV</sequence>
<dbReference type="PROSITE" id="PS00737">
    <property type="entry name" value="THIOLASE_2"/>
    <property type="match status" value="1"/>
</dbReference>
<dbReference type="InterPro" id="IPR016039">
    <property type="entry name" value="Thiolase-like"/>
</dbReference>
<evidence type="ECO:0000259" key="7">
    <source>
        <dbReference type="Pfam" id="PF02803"/>
    </source>
</evidence>
<dbReference type="SUPFAM" id="SSF53901">
    <property type="entry name" value="Thiolase-like"/>
    <property type="match status" value="2"/>
</dbReference>
<protein>
    <submittedName>
        <fullName evidence="8">Thiolase family protein</fullName>
    </submittedName>
</protein>
<keyword evidence="3 5" id="KW-0012">Acyltransferase</keyword>
<dbReference type="OrthoDB" id="4565318at2"/>
<dbReference type="KEGG" id="dax:FDQ92_13115"/>
<gene>
    <name evidence="8" type="ORF">FDQ92_13115</name>
</gene>